<name>A0A4Y4CPV5_ZOORA</name>
<feature type="chain" id="PRO_5021369454" evidence="1">
    <location>
        <begin position="27"/>
        <end position="364"/>
    </location>
</feature>
<evidence type="ECO:0000256" key="1">
    <source>
        <dbReference type="SAM" id="SignalP"/>
    </source>
</evidence>
<dbReference type="AlphaFoldDB" id="A0A4Y4CPV5"/>
<accession>A0A4Y4CPV5</accession>
<keyword evidence="3" id="KW-1185">Reference proteome</keyword>
<sequence>MVRQHIPLHLGALMVLSAAVATAAQASETISATDGHFHIPFASSSGANLQPDAIDSLAREVGSPGFLQLKAEDSTNPLAPCALLSAVITGAQVNYLFYELINKSLQTPPFGSNIFGKYDWKQVLWGGGLPDDPNTAADALARITVYRAWGLNTVLNTHIPGQTQARCLEQLTDPQRLEKRQGAGTAISLEHQLPVSLFFTSTSKADGHAHLAQLETLEFLAQPASDRSNPLAPCTMLRGLRLGARLNEDWQTVGTGKLPIPDNALLLNLPSGNGQGSGTTLPAESPLKPLASRLQDSAFLRSGSPEAATVVAQAFGHEIARTGQLTEMLLDASKASQLDCINEIRAPSTLRMRLLEQKISLPLR</sequence>
<organism evidence="2 3">
    <name type="scientific">Zoogloea ramigera</name>
    <dbReference type="NCBI Taxonomy" id="350"/>
    <lineage>
        <taxon>Bacteria</taxon>
        <taxon>Pseudomonadati</taxon>
        <taxon>Pseudomonadota</taxon>
        <taxon>Betaproteobacteria</taxon>
        <taxon>Rhodocyclales</taxon>
        <taxon>Zoogloeaceae</taxon>
        <taxon>Zoogloea</taxon>
    </lineage>
</organism>
<reference evidence="2 3" key="1">
    <citation type="submission" date="2019-06" db="EMBL/GenBank/DDBJ databases">
        <title>Whole genome shotgun sequence of Zoogloea ramigera NBRC 15342.</title>
        <authorList>
            <person name="Hosoyama A."/>
            <person name="Uohara A."/>
            <person name="Ohji S."/>
            <person name="Ichikawa N."/>
        </authorList>
    </citation>
    <scope>NUCLEOTIDE SEQUENCE [LARGE SCALE GENOMIC DNA]</scope>
    <source>
        <strain evidence="2 3">NBRC 15342</strain>
    </source>
</reference>
<keyword evidence="1" id="KW-0732">Signal</keyword>
<proteinExistence type="predicted"/>
<gene>
    <name evidence="2" type="ORF">ZRA01_10780</name>
</gene>
<comment type="caution">
    <text evidence="2">The sequence shown here is derived from an EMBL/GenBank/DDBJ whole genome shotgun (WGS) entry which is preliminary data.</text>
</comment>
<feature type="signal peptide" evidence="1">
    <location>
        <begin position="1"/>
        <end position="26"/>
    </location>
</feature>
<evidence type="ECO:0000313" key="2">
    <source>
        <dbReference type="EMBL" id="GEC95005.1"/>
    </source>
</evidence>
<evidence type="ECO:0000313" key="3">
    <source>
        <dbReference type="Proteomes" id="UP000318422"/>
    </source>
</evidence>
<dbReference type="Proteomes" id="UP000318422">
    <property type="component" value="Unassembled WGS sequence"/>
</dbReference>
<protein>
    <submittedName>
        <fullName evidence="2">Uncharacterized protein</fullName>
    </submittedName>
</protein>
<dbReference type="EMBL" id="BJNV01000012">
    <property type="protein sequence ID" value="GEC95005.1"/>
    <property type="molecule type" value="Genomic_DNA"/>
</dbReference>
<dbReference type="RefSeq" id="WP_141350079.1">
    <property type="nucleotide sequence ID" value="NZ_BJNV01000012.1"/>
</dbReference>